<evidence type="ECO:0000313" key="3">
    <source>
        <dbReference type="Proteomes" id="UP001072034"/>
    </source>
</evidence>
<organism evidence="2 3">
    <name type="scientific">Actinomyces israelii</name>
    <dbReference type="NCBI Taxonomy" id="1659"/>
    <lineage>
        <taxon>Bacteria</taxon>
        <taxon>Bacillati</taxon>
        <taxon>Actinomycetota</taxon>
        <taxon>Actinomycetes</taxon>
        <taxon>Actinomycetales</taxon>
        <taxon>Actinomycetaceae</taxon>
        <taxon>Actinomyces</taxon>
    </lineage>
</organism>
<gene>
    <name evidence="2" type="ORF">OHJ16_09805</name>
</gene>
<reference evidence="2" key="1">
    <citation type="submission" date="2022-10" db="EMBL/GenBank/DDBJ databases">
        <title>Genome sequence of Actinomyces israelii ATCC 10048.</title>
        <authorList>
            <person name="Watt R.M."/>
            <person name="Tong W.M."/>
        </authorList>
    </citation>
    <scope>NUCLEOTIDE SEQUENCE</scope>
    <source>
        <strain evidence="2">ATCC 10048</strain>
    </source>
</reference>
<accession>A0ABT4I9B5</accession>
<keyword evidence="3" id="KW-1185">Reference proteome</keyword>
<proteinExistence type="predicted"/>
<dbReference type="Proteomes" id="UP001072034">
    <property type="component" value="Unassembled WGS sequence"/>
</dbReference>
<name>A0ABT4I9B5_9ACTO</name>
<feature type="compositionally biased region" description="Polar residues" evidence="1">
    <location>
        <begin position="34"/>
        <end position="43"/>
    </location>
</feature>
<dbReference type="EMBL" id="JAPTMY010000020">
    <property type="protein sequence ID" value="MCZ0858335.1"/>
    <property type="molecule type" value="Genomic_DNA"/>
</dbReference>
<evidence type="ECO:0000256" key="1">
    <source>
        <dbReference type="SAM" id="MobiDB-lite"/>
    </source>
</evidence>
<evidence type="ECO:0000313" key="2">
    <source>
        <dbReference type="EMBL" id="MCZ0858335.1"/>
    </source>
</evidence>
<comment type="caution">
    <text evidence="2">The sequence shown here is derived from an EMBL/GenBank/DDBJ whole genome shotgun (WGS) entry which is preliminary data.</text>
</comment>
<protein>
    <submittedName>
        <fullName evidence="2">Uncharacterized protein</fullName>
    </submittedName>
</protein>
<dbReference type="RefSeq" id="WP_268917737.1">
    <property type="nucleotide sequence ID" value="NZ_CAJPNG010000069.1"/>
</dbReference>
<sequence length="78" mass="7965">MPRVRARAPGPAVLYARELASALQDVGAPLDSADGTSKSSAPPQSGPVMLRLSGVSARRDRRPAGALSGGTQQKLNVA</sequence>
<feature type="region of interest" description="Disordered" evidence="1">
    <location>
        <begin position="27"/>
        <end position="78"/>
    </location>
</feature>
<feature type="compositionally biased region" description="Polar residues" evidence="1">
    <location>
        <begin position="69"/>
        <end position="78"/>
    </location>
</feature>